<reference evidence="3 4" key="1">
    <citation type="submission" date="2012-05" db="EMBL/GenBank/DDBJ databases">
        <title>Recombination and specialization in a pathogen metapopulation.</title>
        <authorList>
            <person name="Gardiner A."/>
            <person name="Kemen E."/>
            <person name="Schultz-Larsen T."/>
            <person name="MacLean D."/>
            <person name="Van Oosterhout C."/>
            <person name="Jones J.D.G."/>
        </authorList>
    </citation>
    <scope>NUCLEOTIDE SEQUENCE [LARGE SCALE GENOMIC DNA]</scope>
    <source>
        <strain evidence="3 4">Ac Nc2</strain>
    </source>
</reference>
<feature type="compositionally biased region" description="Acidic residues" evidence="2">
    <location>
        <begin position="2287"/>
        <end position="2308"/>
    </location>
</feature>
<feature type="coiled-coil region" evidence="1">
    <location>
        <begin position="344"/>
        <end position="402"/>
    </location>
</feature>
<protein>
    <submittedName>
        <fullName evidence="3">Uncharacterized protein</fullName>
    </submittedName>
</protein>
<feature type="region of interest" description="Disordered" evidence="2">
    <location>
        <begin position="2098"/>
        <end position="2118"/>
    </location>
</feature>
<sequence length="2308" mass="264271">MSVYSDWEADLTSIIEKTNQNLMLLSRFGDRKTERKDSHSYDISTTKQYEPNSRQTLKKAIQERCNQDIAAHRVMPRDNNNARVMNSRKINKDAALTRPPAPLSLAASKHHVKEPHTQLEKEGLEGIKLSLARSEDVKKSIQAGLDARLAPVENKIEIMRKDFAKLADANLQLEIRMADIKTKVEATSHSSSSLVLNTQDQSDQLNRLDKHCATLNRWKSEVDEDLCGLTNQLKKTQLIPEKINQLEKMLETVMLNVTDLSESIKSYQKDTDQRFDSMERDVTRPMDTKVIENIFQSRLMEPMIDLENRLQQRIEHSAQTIQQKLGRSAEQDHALRMEILQGWKTEATNRFEEIESKVRRYQKDGTLFAQCFENYTTLEASILRCQSRLEQQESRVKETNQMLLSKLPENIADVKAELVQMLHSKLHTLGTRFEEELITIKGDENQNKAFKQDINNKMKSLERKIKNTETKAASGWQRNATSRRTRSVQQEVENSELKQHLMRIASQVEASRNAKEVLDERLIAREKAYKVKLMELEKKFEIASVLATKEREEMIERLKQEARIAGIAKGEQRVYKEIMDNVTDSRDKLRADEKKARQELQHLTALLRKSEHDSIIELTNLRLSIRTKQNEALLLQHECDLSKKHVMMINKSNKKQNKKVEKQKMLLENELHFLKLKLSSQTQRSVHATRIGTPTDDTPKTTEGVCNGQEHFRCEQALQNLYIKNQQELQSLQIQYDELNDAYIQTKKKHEQEVTKTNASIYQEYAVALEELRNVLSIKENEMMKQVDTLLSRDKARDSQMEQLTNTIAMIQEENDTLMHKLKHPTLYKDDLEQDVHMFERTEVKKLIQAKEGELERAQNSLKMLASDLEVCREAYNLQSENYKRDTAKLELNLKNTHDKMLDQLDIEKKLLADKNSLEEDLLARNSQMETIGLRCEEDLQHLAEEFSSQKVLISDKLVRVETNLAESEQELGLLRDVHQKVCEQIQAQATTMSIDQTRMEHEMEKLYNTMQLEQEASRNRTEELEESILHLENEIAKLRVENEQAKCDLEAAANEKIGQQKSSDEVIGSLRHFDEKKPKAFDEKWPAKGKEWSELHNMARNELVSWRATAKCGNDTLSTRIIELQGCLKKSRENELDLQKLLTEVMRTVTSPTFDKAWSPPEFLSPDNASQMTSFIEHWTELESRFHVKNAEIDGLKVRLQNSHNEQQEFKSTVQALQKERNDMKDLLNEMRLKSQELEHEMQLLQKINAEKNTHLSFLEKEKLALQTRIDELHDQAAIIATEIESKRVGHNEELKQAKCQYEELERAHQKSERTIKTAKEYLNRVENEKMIELNNLKLRVDVLEDEICATDTAECTVQENWNWQQIKSIYDHVDQRKSLIRTAFSKLSLSIGVTVWCQLRSLLHEQVDEELNFIKDRKTDAQQLDVLQEEEDNIFQTVEAVSLILNHLEKKRNASADYSSNGSEWLKSFSDTAPLLVRRLKNMEVACEMLFFGKGRNASNSSRHLLNNTITIDDNENDASLSPASGIGTILSDVEGHFEESVGAVDTNCTSYEDSLIQTDKGDHTTSQGDSSSDGQDEKDDFVMENNSSNTYRHSISQFDETEYICEDDLNPGEGNGGQQMHSRSKDILMDDRRSTAPSMDVKEHGNAESAGISESSNDGNELDEDFLDSSSDESELDIQPDDSDRVSLSEVTHVEFEKVANASDNEIALTNTNSYVEENFVHSGAQELRVEDEGIYNDANQKNLESNDHDNVDAPAELTHAHGNMFDSGYVHHRHIEDCDTNENDVLCIEKTTNAARRNTDHDNDKETSFGERQVLNWDDQALLDGSSVAINQNENDEIYFDDNAVSVAVNSVDIGELSSISNSSDEIDRFEAADKWTGHQQRKEHEEDFIPLHSGHEKADMGERNTESINSFQIPIPELPLTTTIADADENLPQADYYTTEDISETCGYLSDSDNVEKKIVALSTRLSESSGTDDSDGITHQQNDRHESTTHTFQKTENLSADGTIDNEAEEYSIGALSTSEDAYINGLISCGLSGTENFSLEESKDRYMPEVSNESTFCEVDADESLTTIEQSERMETHSSDKDDEILDRLEDSDQDDLVEENDTFDVDNETSSDDLVLPDLIDAYKEQHYTEIHDHTGIERNSHDPDELEKLSVDADMEQVKQLAEPYMEMISSARNENNTDLQNLTLQQLVEDNSEYETNCGPFAEMDPSDDDVNAAESDDDAIDVFETRGLDWSSVDDRFQHNMPGLEAPQARAYSINEFDGSKLNEEISSSPSRSVDGEEYSDGSFDLEESLEEEELDT</sequence>
<feature type="compositionally biased region" description="Basic and acidic residues" evidence="2">
    <location>
        <begin position="1638"/>
        <end position="1649"/>
    </location>
</feature>
<evidence type="ECO:0000313" key="4">
    <source>
        <dbReference type="Proteomes" id="UP000053237"/>
    </source>
</evidence>
<feature type="compositionally biased region" description="Low complexity" evidence="2">
    <location>
        <begin position="1567"/>
        <end position="1576"/>
    </location>
</feature>
<feature type="coiled-coil region" evidence="1">
    <location>
        <begin position="722"/>
        <end position="875"/>
    </location>
</feature>
<dbReference type="OrthoDB" id="79876at2759"/>
<feature type="compositionally biased region" description="Polar residues" evidence="2">
    <location>
        <begin position="1995"/>
        <end position="2006"/>
    </location>
</feature>
<feature type="coiled-coil region" evidence="1">
    <location>
        <begin position="650"/>
        <end position="677"/>
    </location>
</feature>
<organism evidence="3 4">
    <name type="scientific">Albugo candida</name>
    <dbReference type="NCBI Taxonomy" id="65357"/>
    <lineage>
        <taxon>Eukaryota</taxon>
        <taxon>Sar</taxon>
        <taxon>Stramenopiles</taxon>
        <taxon>Oomycota</taxon>
        <taxon>Peronosporomycetes</taxon>
        <taxon>Albuginales</taxon>
        <taxon>Albuginaceae</taxon>
        <taxon>Albugo</taxon>
    </lineage>
</organism>
<gene>
    <name evidence="3" type="ORF">BN9_008930</name>
</gene>
<evidence type="ECO:0000256" key="1">
    <source>
        <dbReference type="SAM" id="Coils"/>
    </source>
</evidence>
<feature type="coiled-coil region" evidence="1">
    <location>
        <begin position="1015"/>
        <end position="1056"/>
    </location>
</feature>
<evidence type="ECO:0000256" key="2">
    <source>
        <dbReference type="SAM" id="MobiDB-lite"/>
    </source>
</evidence>
<name>A0A024FZS9_9STRA</name>
<accession>A0A024FZS9</accession>
<proteinExistence type="predicted"/>
<feature type="region of interest" description="Disordered" evidence="2">
    <location>
        <begin position="1559"/>
        <end position="1585"/>
    </location>
</feature>
<feature type="region of interest" description="Disordered" evidence="2">
    <location>
        <begin position="1972"/>
        <end position="2011"/>
    </location>
</feature>
<dbReference type="InParanoid" id="A0A024FZS9"/>
<keyword evidence="1" id="KW-0175">Coiled coil</keyword>
<evidence type="ECO:0000313" key="3">
    <source>
        <dbReference type="EMBL" id="CCI40109.1"/>
    </source>
</evidence>
<feature type="region of interest" description="Disordered" evidence="2">
    <location>
        <begin position="1638"/>
        <end position="1689"/>
    </location>
</feature>
<feature type="coiled-coil region" evidence="1">
    <location>
        <begin position="579"/>
        <end position="613"/>
    </location>
</feature>
<feature type="region of interest" description="Disordered" evidence="2">
    <location>
        <begin position="2272"/>
        <end position="2308"/>
    </location>
</feature>
<dbReference type="Proteomes" id="UP000053237">
    <property type="component" value="Unassembled WGS sequence"/>
</dbReference>
<feature type="coiled-coil region" evidence="1">
    <location>
        <begin position="1201"/>
        <end position="1348"/>
    </location>
</feature>
<dbReference type="STRING" id="65357.A0A024FZS9"/>
<dbReference type="EMBL" id="CAIX01000005">
    <property type="protein sequence ID" value="CCI40109.1"/>
    <property type="molecule type" value="Genomic_DNA"/>
</dbReference>
<feature type="compositionally biased region" description="Acidic residues" evidence="2">
    <location>
        <begin position="1663"/>
        <end position="1684"/>
    </location>
</feature>
<comment type="caution">
    <text evidence="3">The sequence shown here is derived from an EMBL/GenBank/DDBJ whole genome shotgun (WGS) entry which is preliminary data.</text>
</comment>
<keyword evidence="4" id="KW-1185">Reference proteome</keyword>
<feature type="compositionally biased region" description="Acidic residues" evidence="2">
    <location>
        <begin position="2099"/>
        <end position="2118"/>
    </location>
</feature>